<reference evidence="1" key="1">
    <citation type="submission" date="2023-04" db="EMBL/GenBank/DDBJ databases">
        <title>Ambrosiozyma monospora NBRC 10751.</title>
        <authorList>
            <person name="Ichikawa N."/>
            <person name="Sato H."/>
            <person name="Tonouchi N."/>
        </authorList>
    </citation>
    <scope>NUCLEOTIDE SEQUENCE</scope>
    <source>
        <strain evidence="1">NBRC 10751</strain>
    </source>
</reference>
<accession>A0ACB5TED8</accession>
<keyword evidence="2" id="KW-1185">Reference proteome</keyword>
<gene>
    <name evidence="1" type="ORF">Amon02_000809900</name>
</gene>
<evidence type="ECO:0000313" key="1">
    <source>
        <dbReference type="EMBL" id="GME86804.1"/>
    </source>
</evidence>
<comment type="caution">
    <text evidence="1">The sequence shown here is derived from an EMBL/GenBank/DDBJ whole genome shotgun (WGS) entry which is preliminary data.</text>
</comment>
<dbReference type="Proteomes" id="UP001165064">
    <property type="component" value="Unassembled WGS sequence"/>
</dbReference>
<proteinExistence type="predicted"/>
<evidence type="ECO:0000313" key="2">
    <source>
        <dbReference type="Proteomes" id="UP001165064"/>
    </source>
</evidence>
<dbReference type="EMBL" id="BSXS01007000">
    <property type="protein sequence ID" value="GME86804.1"/>
    <property type="molecule type" value="Genomic_DNA"/>
</dbReference>
<protein>
    <submittedName>
        <fullName evidence="1">Unnamed protein product</fullName>
    </submittedName>
</protein>
<organism evidence="1 2">
    <name type="scientific">Ambrosiozyma monospora</name>
    <name type="common">Yeast</name>
    <name type="synonym">Endomycopsis monosporus</name>
    <dbReference type="NCBI Taxonomy" id="43982"/>
    <lineage>
        <taxon>Eukaryota</taxon>
        <taxon>Fungi</taxon>
        <taxon>Dikarya</taxon>
        <taxon>Ascomycota</taxon>
        <taxon>Saccharomycotina</taxon>
        <taxon>Pichiomycetes</taxon>
        <taxon>Pichiales</taxon>
        <taxon>Pichiaceae</taxon>
        <taxon>Ambrosiozyma</taxon>
    </lineage>
</organism>
<name>A0ACB5TED8_AMBMO</name>
<sequence length="135" mass="15215">MSKTTATAKPSFKIRPVQKEDKSGFVDIFNGPKDSYVLFRTSEISAESSAKVFDRFMDSNVPAYCNIALVDYNEEEHTHFPNRRLTGTDANGQDEYVIGCATFLTHVNIWSGKDELYLSDLFVSEFNRVKGVGKD</sequence>